<dbReference type="OrthoDB" id="57033at2157"/>
<evidence type="ECO:0000313" key="6">
    <source>
        <dbReference type="Proteomes" id="UP000766904"/>
    </source>
</evidence>
<proteinExistence type="predicted"/>
<dbReference type="InterPro" id="IPR011991">
    <property type="entry name" value="ArsR-like_HTH"/>
</dbReference>
<dbReference type="AlphaFoldDB" id="A0A8J8Q8B1"/>
<evidence type="ECO:0000256" key="2">
    <source>
        <dbReference type="ARBA" id="ARBA00023125"/>
    </source>
</evidence>
<dbReference type="SUPFAM" id="SSF46785">
    <property type="entry name" value="Winged helix' DNA-binding domain"/>
    <property type="match status" value="1"/>
</dbReference>
<reference evidence="5" key="1">
    <citation type="submission" date="2017-11" db="EMBL/GenBank/DDBJ databases">
        <authorList>
            <person name="Kajale S.C."/>
            <person name="Sharma A."/>
        </authorList>
    </citation>
    <scope>NUCLEOTIDE SEQUENCE</scope>
    <source>
        <strain evidence="5">LS1_42</strain>
    </source>
</reference>
<dbReference type="PANTHER" id="PTHR30154:SF34">
    <property type="entry name" value="TRANSCRIPTIONAL REGULATOR AZLB"/>
    <property type="match status" value="1"/>
</dbReference>
<keyword evidence="2" id="KW-0238">DNA-binding</keyword>
<comment type="caution">
    <text evidence="5">The sequence shown here is derived from an EMBL/GenBank/DDBJ whole genome shotgun (WGS) entry which is preliminary data.</text>
</comment>
<dbReference type="InterPro" id="IPR036390">
    <property type="entry name" value="WH_DNA-bd_sf"/>
</dbReference>
<gene>
    <name evidence="5" type="ORF">CV102_06895</name>
</gene>
<protein>
    <submittedName>
        <fullName evidence="5">Transcriptional regulator</fullName>
    </submittedName>
</protein>
<dbReference type="RefSeq" id="WP_148857152.1">
    <property type="nucleotide sequence ID" value="NZ_PHNJ01000003.1"/>
</dbReference>
<dbReference type="Proteomes" id="UP000766904">
    <property type="component" value="Unassembled WGS sequence"/>
</dbReference>
<accession>A0A8J8Q8B1</accession>
<dbReference type="CDD" id="cd00090">
    <property type="entry name" value="HTH_ARSR"/>
    <property type="match status" value="1"/>
</dbReference>
<dbReference type="PRINTS" id="PR00033">
    <property type="entry name" value="HTHASNC"/>
</dbReference>
<dbReference type="PROSITE" id="PS50956">
    <property type="entry name" value="HTH_ASNC_2"/>
    <property type="match status" value="1"/>
</dbReference>
<dbReference type="InterPro" id="IPR000485">
    <property type="entry name" value="AsnC-type_HTH_dom"/>
</dbReference>
<dbReference type="GO" id="GO:0043200">
    <property type="term" value="P:response to amino acid"/>
    <property type="evidence" value="ECO:0007669"/>
    <property type="project" value="TreeGrafter"/>
</dbReference>
<dbReference type="GO" id="GO:0005829">
    <property type="term" value="C:cytosol"/>
    <property type="evidence" value="ECO:0007669"/>
    <property type="project" value="TreeGrafter"/>
</dbReference>
<dbReference type="Pfam" id="PF13412">
    <property type="entry name" value="HTH_24"/>
    <property type="match status" value="1"/>
</dbReference>
<evidence type="ECO:0000259" key="4">
    <source>
        <dbReference type="PROSITE" id="PS50956"/>
    </source>
</evidence>
<organism evidence="5 6">
    <name type="scientific">Natronococcus pandeyae</name>
    <dbReference type="NCBI Taxonomy" id="2055836"/>
    <lineage>
        <taxon>Archaea</taxon>
        <taxon>Methanobacteriati</taxon>
        <taxon>Methanobacteriota</taxon>
        <taxon>Stenosarchaea group</taxon>
        <taxon>Halobacteria</taxon>
        <taxon>Halobacteriales</taxon>
        <taxon>Natrialbaceae</taxon>
        <taxon>Natronococcus</taxon>
    </lineage>
</organism>
<sequence length="157" mass="17286">MSATVLDDVDRGILYALQQDARNTTTRDIAEQVGVTASTVSNRITHLEADGIITDYYTVLDYDRAGFPLHVLITGTAPIVEREALARRALDVPGVVNVRELMIGEGNIRLETVGQSNDDITRIVTELSEMGVSISDEVLVRNQYYHPLALLETEGEN</sequence>
<dbReference type="InterPro" id="IPR036388">
    <property type="entry name" value="WH-like_DNA-bd_sf"/>
</dbReference>
<dbReference type="PANTHER" id="PTHR30154">
    <property type="entry name" value="LEUCINE-RESPONSIVE REGULATORY PROTEIN"/>
    <property type="match status" value="1"/>
</dbReference>
<keyword evidence="1" id="KW-0805">Transcription regulation</keyword>
<dbReference type="Gene3D" id="1.10.10.10">
    <property type="entry name" value="Winged helix-like DNA-binding domain superfamily/Winged helix DNA-binding domain"/>
    <property type="match status" value="1"/>
</dbReference>
<dbReference type="GO" id="GO:0043565">
    <property type="term" value="F:sequence-specific DNA binding"/>
    <property type="evidence" value="ECO:0007669"/>
    <property type="project" value="InterPro"/>
</dbReference>
<keyword evidence="6" id="KW-1185">Reference proteome</keyword>
<evidence type="ECO:0000313" key="5">
    <source>
        <dbReference type="EMBL" id="TYL39015.1"/>
    </source>
</evidence>
<feature type="domain" description="HTH asnC-type" evidence="4">
    <location>
        <begin position="6"/>
        <end position="68"/>
    </location>
</feature>
<dbReference type="InterPro" id="IPR019888">
    <property type="entry name" value="Tscrpt_reg_AsnC-like"/>
</dbReference>
<name>A0A8J8Q8B1_9EURY</name>
<evidence type="ECO:0000256" key="3">
    <source>
        <dbReference type="ARBA" id="ARBA00023163"/>
    </source>
</evidence>
<dbReference type="SMART" id="SM00344">
    <property type="entry name" value="HTH_ASNC"/>
    <property type="match status" value="1"/>
</dbReference>
<dbReference type="EMBL" id="PHNJ01000003">
    <property type="protein sequence ID" value="TYL39015.1"/>
    <property type="molecule type" value="Genomic_DNA"/>
</dbReference>
<dbReference type="InterPro" id="IPR019885">
    <property type="entry name" value="Tscrpt_reg_HTH_AsnC-type_CS"/>
</dbReference>
<evidence type="ECO:0000256" key="1">
    <source>
        <dbReference type="ARBA" id="ARBA00023015"/>
    </source>
</evidence>
<keyword evidence="3" id="KW-0804">Transcription</keyword>
<dbReference type="PROSITE" id="PS00519">
    <property type="entry name" value="HTH_ASNC_1"/>
    <property type="match status" value="1"/>
</dbReference>